<name>A0A183PR52_9TREM</name>
<gene>
    <name evidence="2" type="ORF">SMTD_LOCUS16838</name>
</gene>
<accession>A0A183PR52</accession>
<dbReference type="STRING" id="31246.A0A183PR52"/>
<dbReference type="AlphaFoldDB" id="A0A183PR52"/>
<keyword evidence="3" id="KW-1185">Reference proteome</keyword>
<reference evidence="2 3" key="1">
    <citation type="submission" date="2018-11" db="EMBL/GenBank/DDBJ databases">
        <authorList>
            <consortium name="Pathogen Informatics"/>
        </authorList>
    </citation>
    <scope>NUCLEOTIDE SEQUENCE [LARGE SCALE GENOMIC DNA]</scope>
    <source>
        <strain>Denwood</strain>
        <strain evidence="3">Zambia</strain>
    </source>
</reference>
<evidence type="ECO:0000313" key="2">
    <source>
        <dbReference type="EMBL" id="VDP72489.1"/>
    </source>
</evidence>
<dbReference type="EMBL" id="UZAL01037771">
    <property type="protein sequence ID" value="VDP72489.1"/>
    <property type="molecule type" value="Genomic_DNA"/>
</dbReference>
<protein>
    <submittedName>
        <fullName evidence="2">Uncharacterized protein</fullName>
    </submittedName>
</protein>
<sequence length="103" mass="11678">MEGVKARREHDIVSDYYVVVAKMELKLKKHWPAGGTSSQKFDLAFLRHTDRLNEFKKGLNNRLKASQDLLKEDETSVGGNHTRYHRSTNVNVSGGFESQKASS</sequence>
<organism evidence="2 3">
    <name type="scientific">Schistosoma mattheei</name>
    <dbReference type="NCBI Taxonomy" id="31246"/>
    <lineage>
        <taxon>Eukaryota</taxon>
        <taxon>Metazoa</taxon>
        <taxon>Spiralia</taxon>
        <taxon>Lophotrochozoa</taxon>
        <taxon>Platyhelminthes</taxon>
        <taxon>Trematoda</taxon>
        <taxon>Digenea</taxon>
        <taxon>Strigeidida</taxon>
        <taxon>Schistosomatoidea</taxon>
        <taxon>Schistosomatidae</taxon>
        <taxon>Schistosoma</taxon>
    </lineage>
</organism>
<evidence type="ECO:0000256" key="1">
    <source>
        <dbReference type="SAM" id="MobiDB-lite"/>
    </source>
</evidence>
<dbReference type="Proteomes" id="UP000269396">
    <property type="component" value="Unassembled WGS sequence"/>
</dbReference>
<feature type="region of interest" description="Disordered" evidence="1">
    <location>
        <begin position="72"/>
        <end position="103"/>
    </location>
</feature>
<proteinExistence type="predicted"/>
<evidence type="ECO:0000313" key="3">
    <source>
        <dbReference type="Proteomes" id="UP000269396"/>
    </source>
</evidence>